<evidence type="ECO:0000256" key="8">
    <source>
        <dbReference type="ARBA" id="ARBA00047927"/>
    </source>
</evidence>
<proteinExistence type="inferred from homology"/>
<evidence type="ECO:0000256" key="4">
    <source>
        <dbReference type="ARBA" id="ARBA00022801"/>
    </source>
</evidence>
<dbReference type="InterPro" id="IPR004861">
    <property type="entry name" value="Siw14-like"/>
</dbReference>
<accession>A0A0S4JUF6</accession>
<dbReference type="GO" id="GO:0005737">
    <property type="term" value="C:cytoplasm"/>
    <property type="evidence" value="ECO:0007669"/>
    <property type="project" value="UniProtKB-SubCell"/>
</dbReference>
<comment type="catalytic activity">
    <reaction evidence="8">
        <text>1,5-bis(diphospho)-1D-myo-inositol 2,3,4,6-tetrakisphosphate + H2O = 1-diphospho-1D-myo-inositol 2,3,4,5,6-pentakisphosphate + phosphate + 2 H(+)</text>
        <dbReference type="Rhea" id="RHEA:79699"/>
        <dbReference type="ChEBI" id="CHEBI:15377"/>
        <dbReference type="ChEBI" id="CHEBI:15378"/>
        <dbReference type="ChEBI" id="CHEBI:43474"/>
        <dbReference type="ChEBI" id="CHEBI:74946"/>
        <dbReference type="ChEBI" id="CHEBI:77983"/>
        <dbReference type="EC" id="3.6.1.52"/>
    </reaction>
    <physiologicalReaction direction="left-to-right" evidence="8">
        <dbReference type="Rhea" id="RHEA:79700"/>
    </physiologicalReaction>
</comment>
<evidence type="ECO:0000313" key="13">
    <source>
        <dbReference type="Proteomes" id="UP000051952"/>
    </source>
</evidence>
<dbReference type="PROSITE" id="PS00383">
    <property type="entry name" value="TYR_PHOSPHATASE_1"/>
    <property type="match status" value="1"/>
</dbReference>
<evidence type="ECO:0000256" key="7">
    <source>
        <dbReference type="ARBA" id="ARBA00047562"/>
    </source>
</evidence>
<evidence type="ECO:0000256" key="1">
    <source>
        <dbReference type="ARBA" id="ARBA00004496"/>
    </source>
</evidence>
<evidence type="ECO:0000256" key="2">
    <source>
        <dbReference type="ARBA" id="ARBA00012527"/>
    </source>
</evidence>
<dbReference type="OMA" id="GITICRY"/>
<name>A0A0S4JUF6_BODSA</name>
<comment type="similarity">
    <text evidence="5">Belongs to the protein-tyrosine phosphatase family. Atypical dual-specificity phosphatase Siw14-like subfamily.</text>
</comment>
<dbReference type="GO" id="GO:0008486">
    <property type="term" value="F:diphosphoinositol-polyphosphate diphosphatase activity"/>
    <property type="evidence" value="ECO:0007669"/>
    <property type="project" value="UniProtKB-EC"/>
</dbReference>
<evidence type="ECO:0000259" key="11">
    <source>
        <dbReference type="PROSITE" id="PS50054"/>
    </source>
</evidence>
<comment type="subcellular location">
    <subcellularLocation>
        <location evidence="1">Cytoplasm</location>
    </subcellularLocation>
</comment>
<feature type="domain" description="Tyrosine-protein phosphatase" evidence="11">
    <location>
        <begin position="54"/>
        <end position="206"/>
    </location>
</feature>
<dbReference type="Gene3D" id="3.90.190.10">
    <property type="entry name" value="Protein tyrosine phosphatase superfamily"/>
    <property type="match status" value="1"/>
</dbReference>
<comment type="catalytic activity">
    <reaction evidence="7">
        <text>3,5-bis(diphospho)-1D-myo-inositol 1,2,4,6-tetrakisphosphate + H2O = 3-diphospho-1D-myo-inositol 1,2,4,5,6-pentakisphosphate + phosphate + 2 H(+)</text>
        <dbReference type="Rhea" id="RHEA:56312"/>
        <dbReference type="ChEBI" id="CHEBI:15377"/>
        <dbReference type="ChEBI" id="CHEBI:15378"/>
        <dbReference type="ChEBI" id="CHEBI:43474"/>
        <dbReference type="ChEBI" id="CHEBI:140372"/>
        <dbReference type="ChEBI" id="CHEBI:140374"/>
        <dbReference type="EC" id="3.6.1.52"/>
    </reaction>
    <physiologicalReaction direction="left-to-right" evidence="7">
        <dbReference type="Rhea" id="RHEA:56313"/>
    </physiologicalReaction>
</comment>
<dbReference type="OrthoDB" id="6375174at2759"/>
<dbReference type="EMBL" id="CYKH01002201">
    <property type="protein sequence ID" value="CUG93848.1"/>
    <property type="molecule type" value="Genomic_DNA"/>
</dbReference>
<dbReference type="VEuPathDB" id="TriTrypDB:BSAL_45295"/>
<feature type="compositionally biased region" description="Gly residues" evidence="10">
    <location>
        <begin position="250"/>
        <end position="262"/>
    </location>
</feature>
<evidence type="ECO:0000313" key="12">
    <source>
        <dbReference type="EMBL" id="CUG93848.1"/>
    </source>
</evidence>
<dbReference type="AlphaFoldDB" id="A0A0S4JUF6"/>
<dbReference type="EC" id="3.6.1.52" evidence="2"/>
<dbReference type="PROSITE" id="PS50054">
    <property type="entry name" value="TYR_PHOSPHATASE_DUAL"/>
    <property type="match status" value="1"/>
</dbReference>
<dbReference type="PRINTS" id="PR01911">
    <property type="entry name" value="PFDSPHPHTASE"/>
</dbReference>
<dbReference type="Pfam" id="PF03162">
    <property type="entry name" value="Y_phosphatase2"/>
    <property type="match status" value="1"/>
</dbReference>
<sequence length="310" mass="33629">KTRIEDLSFIVTQPSKPPKTQRELRQNIVSMQPTNSNGPHGSGGSAEVFVPPINFAMLCSGVYRSGYPTKKNFRFLQAMKLRSICYLCPEEYGQTNMKFCEEHGVNVLRFPMEGNKEPFVDIPEGIVHRVLSALCDKRNHPIMIHCNKGKHRTGTICGCLRKVQGWSLVSILDEYVRFAGDKARVGDQQYIELYRPIVCVPDGGKHAAHWMESSPTTQIVSSDAGLAEATSRQLEVSLLRPEIPSPATTGGAGAGGSTGEGGKNGEEILTEEQLRKKEKKEKKAKEAAALAATAASAGAIAASASRSVST</sequence>
<evidence type="ECO:0000256" key="6">
    <source>
        <dbReference type="ARBA" id="ARBA00047342"/>
    </source>
</evidence>
<dbReference type="InterPro" id="IPR016130">
    <property type="entry name" value="Tyr_Pase_AS"/>
</dbReference>
<feature type="non-terminal residue" evidence="12">
    <location>
        <position position="1"/>
    </location>
</feature>
<evidence type="ECO:0000256" key="5">
    <source>
        <dbReference type="ARBA" id="ARBA00044949"/>
    </source>
</evidence>
<gene>
    <name evidence="12" type="ORF">BSAL_45295</name>
</gene>
<keyword evidence="4" id="KW-0378">Hydrolase</keyword>
<evidence type="ECO:0000256" key="10">
    <source>
        <dbReference type="SAM" id="MobiDB-lite"/>
    </source>
</evidence>
<organism evidence="12 13">
    <name type="scientific">Bodo saltans</name>
    <name type="common">Flagellated protozoan</name>
    <dbReference type="NCBI Taxonomy" id="75058"/>
    <lineage>
        <taxon>Eukaryota</taxon>
        <taxon>Discoba</taxon>
        <taxon>Euglenozoa</taxon>
        <taxon>Kinetoplastea</taxon>
        <taxon>Metakinetoplastina</taxon>
        <taxon>Eubodonida</taxon>
        <taxon>Bodonidae</taxon>
        <taxon>Bodo</taxon>
    </lineage>
</organism>
<dbReference type="InterPro" id="IPR020422">
    <property type="entry name" value="TYR_PHOSPHATASE_DUAL_dom"/>
</dbReference>
<protein>
    <recommendedName>
        <fullName evidence="2">diphosphoinositol-polyphosphate diphosphatase</fullName>
        <ecNumber evidence="2">3.6.1.52</ecNumber>
    </recommendedName>
</protein>
<evidence type="ECO:0000256" key="3">
    <source>
        <dbReference type="ARBA" id="ARBA00022490"/>
    </source>
</evidence>
<dbReference type="Proteomes" id="UP000051952">
    <property type="component" value="Unassembled WGS sequence"/>
</dbReference>
<feature type="region of interest" description="Disordered" evidence="10">
    <location>
        <begin position="241"/>
        <end position="282"/>
    </location>
</feature>
<reference evidence="13" key="1">
    <citation type="submission" date="2015-09" db="EMBL/GenBank/DDBJ databases">
        <authorList>
            <consortium name="Pathogen Informatics"/>
        </authorList>
    </citation>
    <scope>NUCLEOTIDE SEQUENCE [LARGE SCALE GENOMIC DNA]</scope>
    <source>
        <strain evidence="13">Lake Konstanz</strain>
    </source>
</reference>
<evidence type="ECO:0000256" key="9">
    <source>
        <dbReference type="ARBA" id="ARBA00048424"/>
    </source>
</evidence>
<keyword evidence="3" id="KW-0963">Cytoplasm</keyword>
<dbReference type="InterPro" id="IPR020428">
    <property type="entry name" value="PFA-DSPs"/>
</dbReference>
<comment type="catalytic activity">
    <reaction evidence="6">
        <text>5-diphospho-1D-myo-inositol 1,2,3,4,6-pentakisphosphate + H2O = 1D-myo-inositol hexakisphosphate + phosphate + H(+)</text>
        <dbReference type="Rhea" id="RHEA:22384"/>
        <dbReference type="ChEBI" id="CHEBI:15377"/>
        <dbReference type="ChEBI" id="CHEBI:15378"/>
        <dbReference type="ChEBI" id="CHEBI:43474"/>
        <dbReference type="ChEBI" id="CHEBI:58130"/>
        <dbReference type="ChEBI" id="CHEBI:58628"/>
        <dbReference type="EC" id="3.6.1.52"/>
    </reaction>
    <physiologicalReaction direction="left-to-right" evidence="6">
        <dbReference type="Rhea" id="RHEA:22385"/>
    </physiologicalReaction>
</comment>
<comment type="catalytic activity">
    <reaction evidence="9">
        <text>6-diphospho-1D-myo-inositol pentakisphosphate + H2O = 1D-myo-inositol hexakisphosphate + phosphate + H(+)</text>
        <dbReference type="Rhea" id="RHEA:79703"/>
        <dbReference type="ChEBI" id="CHEBI:15377"/>
        <dbReference type="ChEBI" id="CHEBI:15378"/>
        <dbReference type="ChEBI" id="CHEBI:43474"/>
        <dbReference type="ChEBI" id="CHEBI:58130"/>
        <dbReference type="ChEBI" id="CHEBI:230534"/>
        <dbReference type="EC" id="3.6.1.52"/>
    </reaction>
    <physiologicalReaction direction="left-to-right" evidence="9">
        <dbReference type="Rhea" id="RHEA:79704"/>
    </physiologicalReaction>
</comment>
<dbReference type="GO" id="GO:0016791">
    <property type="term" value="F:phosphatase activity"/>
    <property type="evidence" value="ECO:0007669"/>
    <property type="project" value="InterPro"/>
</dbReference>
<dbReference type="SUPFAM" id="SSF52799">
    <property type="entry name" value="(Phosphotyrosine protein) phosphatases II"/>
    <property type="match status" value="1"/>
</dbReference>
<dbReference type="CDD" id="cd14528">
    <property type="entry name" value="PFA-DSP_Siw14"/>
    <property type="match status" value="1"/>
</dbReference>
<dbReference type="PANTHER" id="PTHR31126">
    <property type="entry name" value="TYROSINE-PROTEIN PHOSPHATASE"/>
    <property type="match status" value="1"/>
</dbReference>
<dbReference type="FunFam" id="3.90.190.10:FF:000035">
    <property type="entry name" value="Tyrosine phosphatase, putative"/>
    <property type="match status" value="1"/>
</dbReference>
<keyword evidence="13" id="KW-1185">Reference proteome</keyword>
<dbReference type="PANTHER" id="PTHR31126:SF48">
    <property type="entry name" value="INOSITOL PHOSPHATASE SIW14"/>
    <property type="match status" value="1"/>
</dbReference>
<dbReference type="InterPro" id="IPR029021">
    <property type="entry name" value="Prot-tyrosine_phosphatase-like"/>
</dbReference>